<organism evidence="2 3">
    <name type="scientific">Petrolisthes cinctipes</name>
    <name type="common">Flat porcelain crab</name>
    <dbReference type="NCBI Taxonomy" id="88211"/>
    <lineage>
        <taxon>Eukaryota</taxon>
        <taxon>Metazoa</taxon>
        <taxon>Ecdysozoa</taxon>
        <taxon>Arthropoda</taxon>
        <taxon>Crustacea</taxon>
        <taxon>Multicrustacea</taxon>
        <taxon>Malacostraca</taxon>
        <taxon>Eumalacostraca</taxon>
        <taxon>Eucarida</taxon>
        <taxon>Decapoda</taxon>
        <taxon>Pleocyemata</taxon>
        <taxon>Anomura</taxon>
        <taxon>Galatheoidea</taxon>
        <taxon>Porcellanidae</taxon>
        <taxon>Petrolisthes</taxon>
    </lineage>
</organism>
<evidence type="ECO:0000256" key="1">
    <source>
        <dbReference type="SAM" id="MobiDB-lite"/>
    </source>
</evidence>
<reference evidence="2" key="1">
    <citation type="submission" date="2023-10" db="EMBL/GenBank/DDBJ databases">
        <title>Genome assemblies of two species of porcelain crab, Petrolisthes cinctipes and Petrolisthes manimaculis (Anomura: Porcellanidae).</title>
        <authorList>
            <person name="Angst P."/>
        </authorList>
    </citation>
    <scope>NUCLEOTIDE SEQUENCE</scope>
    <source>
        <strain evidence="2">PB745_01</strain>
        <tissue evidence="2">Gill</tissue>
    </source>
</reference>
<dbReference type="AlphaFoldDB" id="A0AAE1L575"/>
<feature type="compositionally biased region" description="Basic and acidic residues" evidence="1">
    <location>
        <begin position="41"/>
        <end position="73"/>
    </location>
</feature>
<proteinExistence type="predicted"/>
<protein>
    <submittedName>
        <fullName evidence="2">Uncharacterized protein</fullName>
    </submittedName>
</protein>
<dbReference type="EMBL" id="JAWQEG010000033">
    <property type="protein sequence ID" value="KAK3895612.1"/>
    <property type="molecule type" value="Genomic_DNA"/>
</dbReference>
<dbReference type="Proteomes" id="UP001286313">
    <property type="component" value="Unassembled WGS sequence"/>
</dbReference>
<gene>
    <name evidence="2" type="ORF">Pcinc_000535</name>
</gene>
<sequence length="95" mass="10208">MCLRITCGGVTRGYVGVSGVRGIEGVSPTGNRSNNYTEPMKVNEGRVEDEEPMKSPRREGRGGTRMERTDQTTKKGGGQLSLRLPPVGIRNSTAA</sequence>
<feature type="region of interest" description="Disordered" evidence="1">
    <location>
        <begin position="20"/>
        <end position="95"/>
    </location>
</feature>
<comment type="caution">
    <text evidence="2">The sequence shown here is derived from an EMBL/GenBank/DDBJ whole genome shotgun (WGS) entry which is preliminary data.</text>
</comment>
<evidence type="ECO:0000313" key="2">
    <source>
        <dbReference type="EMBL" id="KAK3895612.1"/>
    </source>
</evidence>
<accession>A0AAE1L575</accession>
<name>A0AAE1L575_PETCI</name>
<feature type="compositionally biased region" description="Polar residues" evidence="1">
    <location>
        <begin position="28"/>
        <end position="37"/>
    </location>
</feature>
<evidence type="ECO:0000313" key="3">
    <source>
        <dbReference type="Proteomes" id="UP001286313"/>
    </source>
</evidence>
<keyword evidence="3" id="KW-1185">Reference proteome</keyword>